<reference evidence="1 2" key="1">
    <citation type="submission" date="2019-02" db="EMBL/GenBank/DDBJ databases">
        <title>Deep-cultivation of Planctomycetes and their phenomic and genomic characterization uncovers novel biology.</title>
        <authorList>
            <person name="Wiegand S."/>
            <person name="Jogler M."/>
            <person name="Boedeker C."/>
            <person name="Pinto D."/>
            <person name="Vollmers J."/>
            <person name="Rivas-Marin E."/>
            <person name="Kohn T."/>
            <person name="Peeters S.H."/>
            <person name="Heuer A."/>
            <person name="Rast P."/>
            <person name="Oberbeckmann S."/>
            <person name="Bunk B."/>
            <person name="Jeske O."/>
            <person name="Meyerdierks A."/>
            <person name="Storesund J.E."/>
            <person name="Kallscheuer N."/>
            <person name="Luecker S."/>
            <person name="Lage O.M."/>
            <person name="Pohl T."/>
            <person name="Merkel B.J."/>
            <person name="Hornburger P."/>
            <person name="Mueller R.-W."/>
            <person name="Bruemmer F."/>
            <person name="Labrenz M."/>
            <person name="Spormann A.M."/>
            <person name="Op den Camp H."/>
            <person name="Overmann J."/>
            <person name="Amann R."/>
            <person name="Jetten M.S.M."/>
            <person name="Mascher T."/>
            <person name="Medema M.H."/>
            <person name="Devos D.P."/>
            <person name="Kaster A.-K."/>
            <person name="Ovreas L."/>
            <person name="Rohde M."/>
            <person name="Galperin M.Y."/>
            <person name="Jogler C."/>
        </authorList>
    </citation>
    <scope>NUCLEOTIDE SEQUENCE [LARGE SCALE GENOMIC DNA]</scope>
    <source>
        <strain evidence="1 2">Mal48</strain>
    </source>
</reference>
<sequence>MSPKRIDDKARTILRFAFTLFALNRKMIPMEQKKSPTDLKLI</sequence>
<proteinExistence type="predicted"/>
<dbReference type="EMBL" id="CP036267">
    <property type="protein sequence ID" value="QDT31503.1"/>
    <property type="molecule type" value="Genomic_DNA"/>
</dbReference>
<accession>A0A517QIM6</accession>
<name>A0A517QIM6_9PLAN</name>
<dbReference type="KEGG" id="tpol:Mal48_07370"/>
<gene>
    <name evidence="1" type="ORF">Mal48_07370</name>
</gene>
<dbReference type="AlphaFoldDB" id="A0A517QIM6"/>
<evidence type="ECO:0000313" key="2">
    <source>
        <dbReference type="Proteomes" id="UP000315724"/>
    </source>
</evidence>
<organism evidence="1 2">
    <name type="scientific">Thalassoglobus polymorphus</name>
    <dbReference type="NCBI Taxonomy" id="2527994"/>
    <lineage>
        <taxon>Bacteria</taxon>
        <taxon>Pseudomonadati</taxon>
        <taxon>Planctomycetota</taxon>
        <taxon>Planctomycetia</taxon>
        <taxon>Planctomycetales</taxon>
        <taxon>Planctomycetaceae</taxon>
        <taxon>Thalassoglobus</taxon>
    </lineage>
</organism>
<protein>
    <submittedName>
        <fullName evidence="1">Uncharacterized protein</fullName>
    </submittedName>
</protein>
<keyword evidence="2" id="KW-1185">Reference proteome</keyword>
<dbReference type="Proteomes" id="UP000315724">
    <property type="component" value="Chromosome"/>
</dbReference>
<evidence type="ECO:0000313" key="1">
    <source>
        <dbReference type="EMBL" id="QDT31503.1"/>
    </source>
</evidence>